<keyword evidence="1" id="KW-0472">Membrane</keyword>
<protein>
    <submittedName>
        <fullName evidence="2">ABC transporter permease subunit</fullName>
    </submittedName>
</protein>
<feature type="transmembrane region" description="Helical" evidence="1">
    <location>
        <begin position="162"/>
        <end position="184"/>
    </location>
</feature>
<proteinExistence type="predicted"/>
<evidence type="ECO:0000313" key="2">
    <source>
        <dbReference type="EMBL" id="HJB29182.1"/>
    </source>
</evidence>
<dbReference type="GO" id="GO:0005886">
    <property type="term" value="C:plasma membrane"/>
    <property type="evidence" value="ECO:0007669"/>
    <property type="project" value="UniProtKB-SubCell"/>
</dbReference>
<reference evidence="2" key="2">
    <citation type="submission" date="2021-04" db="EMBL/GenBank/DDBJ databases">
        <authorList>
            <person name="Gilroy R."/>
        </authorList>
    </citation>
    <scope>NUCLEOTIDE SEQUENCE</scope>
    <source>
        <strain evidence="2">ChiSjej1B19-5720</strain>
    </source>
</reference>
<dbReference type="GO" id="GO:0140359">
    <property type="term" value="F:ABC-type transporter activity"/>
    <property type="evidence" value="ECO:0007669"/>
    <property type="project" value="InterPro"/>
</dbReference>
<feature type="transmembrane region" description="Helical" evidence="1">
    <location>
        <begin position="331"/>
        <end position="352"/>
    </location>
</feature>
<reference evidence="2" key="1">
    <citation type="journal article" date="2021" name="PeerJ">
        <title>Extensive microbial diversity within the chicken gut microbiome revealed by metagenomics and culture.</title>
        <authorList>
            <person name="Gilroy R."/>
            <person name="Ravi A."/>
            <person name="Getino M."/>
            <person name="Pursley I."/>
            <person name="Horton D.L."/>
            <person name="Alikhan N.F."/>
            <person name="Baker D."/>
            <person name="Gharbi K."/>
            <person name="Hall N."/>
            <person name="Watson M."/>
            <person name="Adriaenssens E.M."/>
            <person name="Foster-Nyarko E."/>
            <person name="Jarju S."/>
            <person name="Secka A."/>
            <person name="Antonio M."/>
            <person name="Oren A."/>
            <person name="Chaudhuri R.R."/>
            <person name="La Ragione R."/>
            <person name="Hildebrand F."/>
            <person name="Pallen M.J."/>
        </authorList>
    </citation>
    <scope>NUCLEOTIDE SEQUENCE</scope>
    <source>
        <strain evidence="2">ChiSjej1B19-5720</strain>
    </source>
</reference>
<accession>A0A9D2LTL0</accession>
<organism evidence="2 3">
    <name type="scientific">Candidatus Blautia faecavium</name>
    <dbReference type="NCBI Taxonomy" id="2838487"/>
    <lineage>
        <taxon>Bacteria</taxon>
        <taxon>Bacillati</taxon>
        <taxon>Bacillota</taxon>
        <taxon>Clostridia</taxon>
        <taxon>Lachnospirales</taxon>
        <taxon>Lachnospiraceae</taxon>
        <taxon>Blautia</taxon>
    </lineage>
</organism>
<evidence type="ECO:0000256" key="1">
    <source>
        <dbReference type="SAM" id="Phobius"/>
    </source>
</evidence>
<comment type="caution">
    <text evidence="2">The sequence shown here is derived from an EMBL/GenBank/DDBJ whole genome shotgun (WGS) entry which is preliminary data.</text>
</comment>
<keyword evidence="1" id="KW-0812">Transmembrane</keyword>
<dbReference type="Pfam" id="PF12679">
    <property type="entry name" value="ABC2_membrane_2"/>
    <property type="match status" value="1"/>
</dbReference>
<dbReference type="Proteomes" id="UP000823842">
    <property type="component" value="Unassembled WGS sequence"/>
</dbReference>
<keyword evidence="1" id="KW-1133">Transmembrane helix</keyword>
<dbReference type="EMBL" id="DWYZ01000197">
    <property type="protein sequence ID" value="HJB29182.1"/>
    <property type="molecule type" value="Genomic_DNA"/>
</dbReference>
<feature type="transmembrane region" description="Helical" evidence="1">
    <location>
        <begin position="17"/>
        <end position="39"/>
    </location>
</feature>
<name>A0A9D2LTL0_9FIRM</name>
<feature type="transmembrane region" description="Helical" evidence="1">
    <location>
        <begin position="254"/>
        <end position="276"/>
    </location>
</feature>
<feature type="transmembrane region" description="Helical" evidence="1">
    <location>
        <begin position="210"/>
        <end position="233"/>
    </location>
</feature>
<evidence type="ECO:0000313" key="3">
    <source>
        <dbReference type="Proteomes" id="UP000823842"/>
    </source>
</evidence>
<sequence>MKAIIKRECKSYLKNPIFWIGLLLVTLGIYQSVASYLGVHYFQSDQEVKSKEAKVITDADITEGYVPSTQEEQLFLGSEEIKNTLIEEGICSQREAEEAAGKLKTLTIEEADAYMEEEYGFYGAQYVFEDYKYHQGTAQEVNKYIKEKLQEHSFSYYFGRKFADFLGVHMAFFAVVILSVLYFGDTRKNTYELLHTKAISSGAYIMGKTLGGFVVLLISCGILNLLFTILCIYHQWKAGLGVRPEDAFALLKASCMYVLPNMLMIVCVYTIVAVLFKNPFPAVPLLVLYIIYSNMGSIGPDGQYGYYGKPLAIVVRFPGKFFDTAPPPMVFWNQLFLLAAAAAVTMLAVQVWKRRRVY</sequence>
<dbReference type="AlphaFoldDB" id="A0A9D2LTL0"/>
<gene>
    <name evidence="2" type="ORF">IAA06_10385</name>
</gene>